<gene>
    <name evidence="4" type="primary">pieE</name>
    <name evidence="4" type="ORF">Lste_1196</name>
</gene>
<dbReference type="OrthoDB" id="5654034at2"/>
<protein>
    <submittedName>
        <fullName evidence="4">Substrate of the Dot/Icm secretion system</fullName>
    </submittedName>
</protein>
<evidence type="ECO:0000256" key="2">
    <source>
        <dbReference type="SAM" id="Phobius"/>
    </source>
</evidence>
<feature type="compositionally biased region" description="Basic and acidic residues" evidence="1">
    <location>
        <begin position="167"/>
        <end position="201"/>
    </location>
</feature>
<evidence type="ECO:0000259" key="3">
    <source>
        <dbReference type="Pfam" id="PF18654"/>
    </source>
</evidence>
<dbReference type="Proteomes" id="UP000054926">
    <property type="component" value="Unassembled WGS sequence"/>
</dbReference>
<dbReference type="STRING" id="947033.Lste_1196"/>
<accession>A0A0W0ZGQ5</accession>
<feature type="compositionally biased region" description="Polar residues" evidence="1">
    <location>
        <begin position="145"/>
        <end position="164"/>
    </location>
</feature>
<comment type="caution">
    <text evidence="4">The sequence shown here is derived from an EMBL/GenBank/DDBJ whole genome shotgun (WGS) entry which is preliminary data.</text>
</comment>
<feature type="domain" description="LegC3 N-terminal Legionellaceae" evidence="3">
    <location>
        <begin position="1"/>
        <end position="155"/>
    </location>
</feature>
<feature type="region of interest" description="Disordered" evidence="1">
    <location>
        <begin position="576"/>
        <end position="607"/>
    </location>
</feature>
<keyword evidence="2" id="KW-0472">Membrane</keyword>
<keyword evidence="2" id="KW-1133">Transmembrane helix</keyword>
<dbReference type="InterPro" id="IPR041357">
    <property type="entry name" value="LegC3_N_Legionellaceae"/>
</dbReference>
<dbReference type="EMBL" id="LNYY01000019">
    <property type="protein sequence ID" value="KTD68038.1"/>
    <property type="molecule type" value="Genomic_DNA"/>
</dbReference>
<dbReference type="PATRIC" id="fig|947033.5.peg.1278"/>
<feature type="transmembrane region" description="Helical" evidence="2">
    <location>
        <begin position="431"/>
        <end position="452"/>
    </location>
</feature>
<reference evidence="4 5" key="1">
    <citation type="submission" date="2015-11" db="EMBL/GenBank/DDBJ databases">
        <title>Genomic analysis of 38 Legionella species identifies large and diverse effector repertoires.</title>
        <authorList>
            <person name="Burstein D."/>
            <person name="Amaro F."/>
            <person name="Zusman T."/>
            <person name="Lifshitz Z."/>
            <person name="Cohen O."/>
            <person name="Gilbert J.A."/>
            <person name="Pupko T."/>
            <person name="Shuman H.A."/>
            <person name="Segal G."/>
        </authorList>
    </citation>
    <scope>NUCLEOTIDE SEQUENCE [LARGE SCALE GENOMIC DNA]</scope>
    <source>
        <strain evidence="4 5">IMVS3376</strain>
    </source>
</reference>
<feature type="region of interest" description="Disordered" evidence="1">
    <location>
        <begin position="136"/>
        <end position="221"/>
    </location>
</feature>
<dbReference type="Pfam" id="PF18654">
    <property type="entry name" value="LegC3_N"/>
    <property type="match status" value="2"/>
</dbReference>
<dbReference type="AlphaFoldDB" id="A0A0W0ZGQ5"/>
<name>A0A0W0ZGQ5_9GAMM</name>
<evidence type="ECO:0000256" key="1">
    <source>
        <dbReference type="SAM" id="MobiDB-lite"/>
    </source>
</evidence>
<keyword evidence="5" id="KW-1185">Reference proteome</keyword>
<feature type="domain" description="LegC3 N-terminal Legionellaceae" evidence="3">
    <location>
        <begin position="186"/>
        <end position="360"/>
    </location>
</feature>
<evidence type="ECO:0000313" key="4">
    <source>
        <dbReference type="EMBL" id="KTD68038.1"/>
    </source>
</evidence>
<feature type="compositionally biased region" description="Basic and acidic residues" evidence="1">
    <location>
        <begin position="208"/>
        <end position="220"/>
    </location>
</feature>
<feature type="transmembrane region" description="Helical" evidence="2">
    <location>
        <begin position="458"/>
        <end position="484"/>
    </location>
</feature>
<feature type="compositionally biased region" description="Low complexity" evidence="1">
    <location>
        <begin position="576"/>
        <end position="587"/>
    </location>
</feature>
<proteinExistence type="predicted"/>
<organism evidence="4 5">
    <name type="scientific">Legionella steelei</name>
    <dbReference type="NCBI Taxonomy" id="947033"/>
    <lineage>
        <taxon>Bacteria</taxon>
        <taxon>Pseudomonadati</taxon>
        <taxon>Pseudomonadota</taxon>
        <taxon>Gammaproteobacteria</taxon>
        <taxon>Legionellales</taxon>
        <taxon>Legionellaceae</taxon>
        <taxon>Legionella</taxon>
    </lineage>
</organism>
<keyword evidence="2" id="KW-0812">Transmembrane</keyword>
<evidence type="ECO:0000313" key="5">
    <source>
        <dbReference type="Proteomes" id="UP000054926"/>
    </source>
</evidence>
<dbReference type="RefSeq" id="WP_058510165.1">
    <property type="nucleotide sequence ID" value="NZ_LNYY01000019.1"/>
</dbReference>
<sequence length="607" mass="69035">MSLSKLNIKDLVEQLTDSFIGHANYSELRDSCILMSPISSVTNNVERRLELRLKMEQPEASLQLTLDACKKQLQHDLNEEKDDLIEEQNDSATSKQLLFDLSSTQEKIRIVDREMWELGLQIEEIKTRIALQEKARKKIDEESNQHQNTHSQGTHTHPEQSAKTTHAHPDPIDQHAKTVHEHSEHTEQHAKTTHAHSESAQHLKTTHTHQEKSHHGHQESDLAVLKRKLEAKLESLQSSSSTGHKKHNEYETQLKLLLEKIAQRKHRALERETRARARLTNDPDLLQLSQSNLHLLNEAISGKHKELQKKQQQLMQTALESSYQTYLDRLEIYLQSVTPLSYQENSSLKQIISLIRKHLSTKAEEQKVILEHNAAELKKEKLIGEKRQKENIVVQFKRTNPQLALQNVTLEEQNKQLALTIEVQHGYRNSLLQIGLLFLIFTSGAAVTGIVIEGGLIVSLLLAPAAVLGVITLSLFIAALVYTIKSNMDSNQLSKNQTTIKDNLATIERQSSNIISLEKETIPAISNEISDAERNLSTLDIRINELHQLAELQLNTAKLVTITKPSQQQLFIEQTSQDTFQTSTQPSAPFMEAEEEEDEDKKEALTF</sequence>